<dbReference type="AlphaFoldDB" id="A0A9W4HY52"/>
<dbReference type="Proteomes" id="UP001153618">
    <property type="component" value="Unassembled WGS sequence"/>
</dbReference>
<evidence type="ECO:0000313" key="4">
    <source>
        <dbReference type="Proteomes" id="UP001153618"/>
    </source>
</evidence>
<reference evidence="3" key="1">
    <citation type="submission" date="2021-07" db="EMBL/GenBank/DDBJ databases">
        <authorList>
            <person name="Branca A.L. A."/>
        </authorList>
    </citation>
    <scope>NUCLEOTIDE SEQUENCE</scope>
</reference>
<keyword evidence="4" id="KW-1185">Reference proteome</keyword>
<dbReference type="EMBL" id="CAJVOS010000035">
    <property type="protein sequence ID" value="CAG8158587.1"/>
    <property type="molecule type" value="Genomic_DNA"/>
</dbReference>
<proteinExistence type="predicted"/>
<dbReference type="PANTHER" id="PTHR38788">
    <property type="entry name" value="CLR5 DOMAIN-CONTAINING PROTEIN"/>
    <property type="match status" value="1"/>
</dbReference>
<dbReference type="InterPro" id="IPR025676">
    <property type="entry name" value="Clr5_dom"/>
</dbReference>
<protein>
    <recommendedName>
        <fullName evidence="2">Clr5 domain-containing protein</fullName>
    </recommendedName>
</protein>
<gene>
    <name evidence="3" type="ORF">POLS_LOCUS6289</name>
</gene>
<name>A0A9W4HY52_PENOL</name>
<dbReference type="Pfam" id="PF14420">
    <property type="entry name" value="Clr5"/>
    <property type="match status" value="1"/>
</dbReference>
<feature type="region of interest" description="Disordered" evidence="1">
    <location>
        <begin position="319"/>
        <end position="339"/>
    </location>
</feature>
<accession>A0A9W4HY52</accession>
<feature type="region of interest" description="Disordered" evidence="1">
    <location>
        <begin position="1"/>
        <end position="20"/>
    </location>
</feature>
<feature type="region of interest" description="Disordered" evidence="1">
    <location>
        <begin position="123"/>
        <end position="183"/>
    </location>
</feature>
<sequence length="339" mass="38949">MNTYQPLSPPAQSPSNVFRPRRSDDWHEYREIIEQLYRNDQLKLRDVKRIMERDYKFFASEKQYKDRLAAWHVRKNIKAKEVHLMLRKQQKRAAQGKQTAFRVNGQNVDPKRIARFVRRYGTSWDSTRGKEPENEPQSPEPQTPSDMTCYTPEPADENSVTTPISPLEMHSPREMPSFPLNPYGKSTGSMSMRIPDIDGRYLALDPNHLENLPDLIIDEDPNMPLTMHSNRNNYQLGTVPTHSHSNSHSHGHAVHAHAHALPHPHAHALHAHTARAHSGPAPTEPEAPDVDAHPPDWNTVESFQTRLQTLDYTLSQSMSKWAREQDPNQEIPHHEGLGM</sequence>
<dbReference type="PANTHER" id="PTHR38788:SF3">
    <property type="entry name" value="CLR5 DOMAIN-CONTAINING PROTEIN"/>
    <property type="match status" value="1"/>
</dbReference>
<feature type="domain" description="Clr5" evidence="2">
    <location>
        <begin position="23"/>
        <end position="75"/>
    </location>
</feature>
<organism evidence="3 4">
    <name type="scientific">Penicillium olsonii</name>
    <dbReference type="NCBI Taxonomy" id="99116"/>
    <lineage>
        <taxon>Eukaryota</taxon>
        <taxon>Fungi</taxon>
        <taxon>Dikarya</taxon>
        <taxon>Ascomycota</taxon>
        <taxon>Pezizomycotina</taxon>
        <taxon>Eurotiomycetes</taxon>
        <taxon>Eurotiomycetidae</taxon>
        <taxon>Eurotiales</taxon>
        <taxon>Aspergillaceae</taxon>
        <taxon>Penicillium</taxon>
    </lineage>
</organism>
<feature type="compositionally biased region" description="Basic and acidic residues" evidence="1">
    <location>
        <begin position="321"/>
        <end position="339"/>
    </location>
</feature>
<dbReference type="OrthoDB" id="539213at2759"/>
<feature type="region of interest" description="Disordered" evidence="1">
    <location>
        <begin position="269"/>
        <end position="298"/>
    </location>
</feature>
<evidence type="ECO:0000256" key="1">
    <source>
        <dbReference type="SAM" id="MobiDB-lite"/>
    </source>
</evidence>
<evidence type="ECO:0000313" key="3">
    <source>
        <dbReference type="EMBL" id="CAG8158587.1"/>
    </source>
</evidence>
<evidence type="ECO:0000259" key="2">
    <source>
        <dbReference type="Pfam" id="PF14420"/>
    </source>
</evidence>
<comment type="caution">
    <text evidence="3">The sequence shown here is derived from an EMBL/GenBank/DDBJ whole genome shotgun (WGS) entry which is preliminary data.</text>
</comment>